<evidence type="ECO:0000313" key="2">
    <source>
        <dbReference type="Proteomes" id="UP000494256"/>
    </source>
</evidence>
<name>A0A8S0ZHF3_ARCPL</name>
<proteinExistence type="predicted"/>
<dbReference type="OrthoDB" id="6256226at2759"/>
<dbReference type="AlphaFoldDB" id="A0A8S0ZHF3"/>
<comment type="caution">
    <text evidence="1">The sequence shown here is derived from an EMBL/GenBank/DDBJ whole genome shotgun (WGS) entry which is preliminary data.</text>
</comment>
<gene>
    <name evidence="1" type="ORF">APLA_LOCUS5765</name>
</gene>
<accession>A0A8S0ZHF3</accession>
<sequence>MDLSVFRPLKAHWKKAVTQWKIENLGKILRKENFTPVLQKALTNVTKDCVQNGFRAEGLFPFGPDYIDMSKTSKTEIETTTKTNPMRKDFIKKTLEREIPDEDEALYLIWAKNKSEDALCDISSADALTTSDTLEQARYPSNDVTTAQTNDVVVTDEAMVIPSDAGDSVPTEVS</sequence>
<dbReference type="EMBL" id="CADEBD010000291">
    <property type="protein sequence ID" value="CAB3232700.1"/>
    <property type="molecule type" value="Genomic_DNA"/>
</dbReference>
<dbReference type="Proteomes" id="UP000494256">
    <property type="component" value="Unassembled WGS sequence"/>
</dbReference>
<evidence type="ECO:0000313" key="1">
    <source>
        <dbReference type="EMBL" id="CAB3232700.1"/>
    </source>
</evidence>
<protein>
    <submittedName>
        <fullName evidence="1">Uncharacterized protein</fullName>
    </submittedName>
</protein>
<reference evidence="1 2" key="1">
    <citation type="submission" date="2020-04" db="EMBL/GenBank/DDBJ databases">
        <authorList>
            <person name="Wallbank WR R."/>
            <person name="Pardo Diaz C."/>
            <person name="Kozak K."/>
            <person name="Martin S."/>
            <person name="Jiggins C."/>
            <person name="Moest M."/>
            <person name="Warren A I."/>
            <person name="Byers J.R.P. K."/>
            <person name="Montejo-Kovacevich G."/>
            <person name="Yen C E."/>
        </authorList>
    </citation>
    <scope>NUCLEOTIDE SEQUENCE [LARGE SCALE GENOMIC DNA]</scope>
</reference>
<organism evidence="1 2">
    <name type="scientific">Arctia plantaginis</name>
    <name type="common">Wood tiger moth</name>
    <name type="synonym">Phalaena plantaginis</name>
    <dbReference type="NCBI Taxonomy" id="874455"/>
    <lineage>
        <taxon>Eukaryota</taxon>
        <taxon>Metazoa</taxon>
        <taxon>Ecdysozoa</taxon>
        <taxon>Arthropoda</taxon>
        <taxon>Hexapoda</taxon>
        <taxon>Insecta</taxon>
        <taxon>Pterygota</taxon>
        <taxon>Neoptera</taxon>
        <taxon>Endopterygota</taxon>
        <taxon>Lepidoptera</taxon>
        <taxon>Glossata</taxon>
        <taxon>Ditrysia</taxon>
        <taxon>Noctuoidea</taxon>
        <taxon>Erebidae</taxon>
        <taxon>Arctiinae</taxon>
        <taxon>Arctia</taxon>
    </lineage>
</organism>